<reference evidence="5" key="1">
    <citation type="journal article" date="2013" name="Nature">
        <title>Pan genome of the phytoplankton Emiliania underpins its global distribution.</title>
        <authorList>
            <person name="Read B.A."/>
            <person name="Kegel J."/>
            <person name="Klute M.J."/>
            <person name="Kuo A."/>
            <person name="Lefebvre S.C."/>
            <person name="Maumus F."/>
            <person name="Mayer C."/>
            <person name="Miller J."/>
            <person name="Monier A."/>
            <person name="Salamov A."/>
            <person name="Young J."/>
            <person name="Aguilar M."/>
            <person name="Claverie J.M."/>
            <person name="Frickenhaus S."/>
            <person name="Gonzalez K."/>
            <person name="Herman E.K."/>
            <person name="Lin Y.C."/>
            <person name="Napier J."/>
            <person name="Ogata H."/>
            <person name="Sarno A.F."/>
            <person name="Shmutz J."/>
            <person name="Schroeder D."/>
            <person name="de Vargas C."/>
            <person name="Verret F."/>
            <person name="von Dassow P."/>
            <person name="Valentin K."/>
            <person name="Van de Peer Y."/>
            <person name="Wheeler G."/>
            <person name="Dacks J.B."/>
            <person name="Delwiche C.F."/>
            <person name="Dyhrman S.T."/>
            <person name="Glockner G."/>
            <person name="John U."/>
            <person name="Richards T."/>
            <person name="Worden A.Z."/>
            <person name="Zhang X."/>
            <person name="Grigoriev I.V."/>
            <person name="Allen A.E."/>
            <person name="Bidle K."/>
            <person name="Borodovsky M."/>
            <person name="Bowler C."/>
            <person name="Brownlee C."/>
            <person name="Cock J.M."/>
            <person name="Elias M."/>
            <person name="Gladyshev V.N."/>
            <person name="Groth M."/>
            <person name="Guda C."/>
            <person name="Hadaegh A."/>
            <person name="Iglesias-Rodriguez M.D."/>
            <person name="Jenkins J."/>
            <person name="Jones B.M."/>
            <person name="Lawson T."/>
            <person name="Leese F."/>
            <person name="Lindquist E."/>
            <person name="Lobanov A."/>
            <person name="Lomsadze A."/>
            <person name="Malik S.B."/>
            <person name="Marsh M.E."/>
            <person name="Mackinder L."/>
            <person name="Mock T."/>
            <person name="Mueller-Roeber B."/>
            <person name="Pagarete A."/>
            <person name="Parker M."/>
            <person name="Probert I."/>
            <person name="Quesneville H."/>
            <person name="Raines C."/>
            <person name="Rensing S.A."/>
            <person name="Riano-Pachon D.M."/>
            <person name="Richier S."/>
            <person name="Rokitta S."/>
            <person name="Shiraiwa Y."/>
            <person name="Soanes D.M."/>
            <person name="van der Giezen M."/>
            <person name="Wahlund T.M."/>
            <person name="Williams B."/>
            <person name="Wilson W."/>
            <person name="Wolfe G."/>
            <person name="Wurch L.L."/>
        </authorList>
    </citation>
    <scope>NUCLEOTIDE SEQUENCE</scope>
</reference>
<evidence type="ECO:0000256" key="1">
    <source>
        <dbReference type="ARBA" id="ARBA00005664"/>
    </source>
</evidence>
<name>A0A0D3J148_EMIH1</name>
<dbReference type="InterPro" id="IPR008630">
    <property type="entry name" value="Glyco_trans_34"/>
</dbReference>
<dbReference type="Proteomes" id="UP000013827">
    <property type="component" value="Unassembled WGS sequence"/>
</dbReference>
<evidence type="ECO:0000256" key="2">
    <source>
        <dbReference type="ARBA" id="ARBA00022676"/>
    </source>
</evidence>
<reference evidence="4" key="2">
    <citation type="submission" date="2024-10" db="UniProtKB">
        <authorList>
            <consortium name="EnsemblProtists"/>
        </authorList>
    </citation>
    <scope>IDENTIFICATION</scope>
</reference>
<dbReference type="RefSeq" id="XP_005769662.1">
    <property type="nucleotide sequence ID" value="XM_005769605.1"/>
</dbReference>
<evidence type="ECO:0000313" key="5">
    <source>
        <dbReference type="Proteomes" id="UP000013827"/>
    </source>
</evidence>
<protein>
    <recommendedName>
        <fullName evidence="6">Nucleotide-diphospho-sugar transferase domain-containing protein</fullName>
    </recommendedName>
</protein>
<dbReference type="HOGENOM" id="CLU_910401_0_0_1"/>
<evidence type="ECO:0008006" key="6">
    <source>
        <dbReference type="Google" id="ProtNLM"/>
    </source>
</evidence>
<dbReference type="GO" id="GO:0016757">
    <property type="term" value="F:glycosyltransferase activity"/>
    <property type="evidence" value="ECO:0007669"/>
    <property type="project" value="UniProtKB-KW"/>
</dbReference>
<comment type="similarity">
    <text evidence="1">Belongs to the glycosyltransferase 34 family.</text>
</comment>
<dbReference type="EnsemblProtists" id="EOD17233">
    <property type="protein sequence ID" value="EOD17233"/>
    <property type="gene ID" value="EMIHUDRAFT_244241"/>
</dbReference>
<evidence type="ECO:0000256" key="3">
    <source>
        <dbReference type="ARBA" id="ARBA00022679"/>
    </source>
</evidence>
<dbReference type="PANTHER" id="PTHR31306">
    <property type="entry name" value="ALPHA-1,6-MANNOSYLTRANSFERASE MNN11-RELATED"/>
    <property type="match status" value="1"/>
</dbReference>
<dbReference type="PANTHER" id="PTHR31306:SF4">
    <property type="entry name" value="ALPHA-1,2-GALACTOSYLTRANSFERASE"/>
    <property type="match status" value="1"/>
</dbReference>
<dbReference type="KEGG" id="ehx:EMIHUDRAFT_244241"/>
<evidence type="ECO:0000313" key="4">
    <source>
        <dbReference type="EnsemblProtists" id="EOD17233"/>
    </source>
</evidence>
<dbReference type="GO" id="GO:0006487">
    <property type="term" value="P:protein N-linked glycosylation"/>
    <property type="evidence" value="ECO:0007669"/>
    <property type="project" value="TreeGrafter"/>
</dbReference>
<dbReference type="PaxDb" id="2903-EOD17233"/>
<organism evidence="4 5">
    <name type="scientific">Emiliania huxleyi (strain CCMP1516)</name>
    <dbReference type="NCBI Taxonomy" id="280463"/>
    <lineage>
        <taxon>Eukaryota</taxon>
        <taxon>Haptista</taxon>
        <taxon>Haptophyta</taxon>
        <taxon>Prymnesiophyceae</taxon>
        <taxon>Isochrysidales</taxon>
        <taxon>Noelaerhabdaceae</taxon>
        <taxon>Emiliania</taxon>
    </lineage>
</organism>
<dbReference type="GeneID" id="17263384"/>
<sequence length="306" mass="34121">MLTMIGPAVAKKYASQVASQRCYAGRHGYRIFAQWLDDSKPAAQTAKPAAILARLRDESCRWVIYFDADVYLVNHERPLSEWLDDASELVMTDHHQIMNNGAIFVRRTPRMLEFLLPLWIKLTMAYTWSCTDNGSLMEVIARGYALGPGGNSSCPRRPANVAFPCYQSVFTKAFGPVPGRGGSRGRAGLKLVAPADGFNNHGCMSPVVDCSSPVARKLMASRYQREWTLDDVFVPPKIRKRQGLPPMFGLHSKASNPFPDRAMRSILQPANVTCRVALCTKIHQCGVWDFAQSLDSEKLAMYLSVF</sequence>
<dbReference type="InterPro" id="IPR029044">
    <property type="entry name" value="Nucleotide-diphossugar_trans"/>
</dbReference>
<proteinExistence type="inferred from homology"/>
<keyword evidence="3" id="KW-0808">Transferase</keyword>
<accession>A0A0D3J148</accession>
<dbReference type="AlphaFoldDB" id="A0A0D3J148"/>
<dbReference type="GO" id="GO:0000139">
    <property type="term" value="C:Golgi membrane"/>
    <property type="evidence" value="ECO:0007669"/>
    <property type="project" value="TreeGrafter"/>
</dbReference>
<keyword evidence="5" id="KW-1185">Reference proteome</keyword>
<dbReference type="Gene3D" id="3.90.550.10">
    <property type="entry name" value="Spore Coat Polysaccharide Biosynthesis Protein SpsA, Chain A"/>
    <property type="match status" value="1"/>
</dbReference>
<keyword evidence="2" id="KW-0328">Glycosyltransferase</keyword>